<dbReference type="GO" id="GO:0031072">
    <property type="term" value="F:heat shock protein binding"/>
    <property type="evidence" value="ECO:0007669"/>
    <property type="project" value="InterPro"/>
</dbReference>
<evidence type="ECO:0000313" key="1">
    <source>
        <dbReference type="EMBL" id="KKN78482.1"/>
    </source>
</evidence>
<accession>A0A0F9TU45</accession>
<dbReference type="EMBL" id="LAZR01000262">
    <property type="protein sequence ID" value="KKN78482.1"/>
    <property type="molecule type" value="Genomic_DNA"/>
</dbReference>
<reference evidence="1" key="1">
    <citation type="journal article" date="2015" name="Nature">
        <title>Complex archaea that bridge the gap between prokaryotes and eukaryotes.</title>
        <authorList>
            <person name="Spang A."/>
            <person name="Saw J.H."/>
            <person name="Jorgensen S.L."/>
            <person name="Zaremba-Niedzwiedzka K."/>
            <person name="Martijn J."/>
            <person name="Lind A.E."/>
            <person name="van Eijk R."/>
            <person name="Schleper C."/>
            <person name="Guy L."/>
            <person name="Ettema T.J."/>
        </authorList>
    </citation>
    <scope>NUCLEOTIDE SEQUENCE</scope>
</reference>
<proteinExistence type="predicted"/>
<organism evidence="1">
    <name type="scientific">marine sediment metagenome</name>
    <dbReference type="NCBI Taxonomy" id="412755"/>
    <lineage>
        <taxon>unclassified sequences</taxon>
        <taxon>metagenomes</taxon>
        <taxon>ecological metagenomes</taxon>
    </lineage>
</organism>
<name>A0A0F9TU45_9ZZZZ</name>
<comment type="caution">
    <text evidence="1">The sequence shown here is derived from an EMBL/GenBank/DDBJ whole genome shotgun (WGS) entry which is preliminary data.</text>
</comment>
<dbReference type="InterPro" id="IPR001305">
    <property type="entry name" value="HSP_DnaJ_Cys-rich_dom"/>
</dbReference>
<gene>
    <name evidence="1" type="ORF">LCGC14_0350140</name>
</gene>
<dbReference type="CDD" id="cd10719">
    <property type="entry name" value="DnaJ_zf"/>
    <property type="match status" value="1"/>
</dbReference>
<dbReference type="SUPFAM" id="SSF57938">
    <property type="entry name" value="DnaJ/Hsp40 cysteine-rich domain"/>
    <property type="match status" value="1"/>
</dbReference>
<sequence length="295" mass="33009">MAKKRQVIPLGKKRKLTPERAIELLDTAKEGFPANDTEKYYLAMELGIEALKVQLAKSQEVCPECHGEGKHAYAGTTVDIYVGTCITCQGTGKVLSDTRTASRSSPQFHSVGAICPTCQGKKHYIAPFGKVPDGTGKRLDIALDNVERMGHFGVVRDWTINLKDGMEVLLNARVIQEIIKHENAEQRLDRPKIICLCGSTRFVAIFNEWRQKLTLEGKIVVSIELVLPQSEREDPQHSNYKVKQALDELHLRKIDLADEVMILNVGGYIGESTRNELNYAMQIGKTITYLEEQDG</sequence>
<dbReference type="GO" id="GO:0051082">
    <property type="term" value="F:unfolded protein binding"/>
    <property type="evidence" value="ECO:0007669"/>
    <property type="project" value="InterPro"/>
</dbReference>
<dbReference type="Gene3D" id="2.10.230.10">
    <property type="entry name" value="Heat shock protein DnaJ, cysteine-rich domain"/>
    <property type="match status" value="1"/>
</dbReference>
<dbReference type="InterPro" id="IPR036410">
    <property type="entry name" value="HSP_DnaJ_Cys-rich_dom_sf"/>
</dbReference>
<protein>
    <submittedName>
        <fullName evidence="1">Uncharacterized protein</fullName>
    </submittedName>
</protein>
<dbReference type="AlphaFoldDB" id="A0A0F9TU45"/>